<dbReference type="Proteomes" id="UP000095281">
    <property type="component" value="Unplaced"/>
</dbReference>
<protein>
    <submittedName>
        <fullName evidence="2">Ovule protein</fullName>
    </submittedName>
</protein>
<dbReference type="AlphaFoldDB" id="A0A1I8BZT6"/>
<organism evidence="1 2">
    <name type="scientific">Meloidogyne hapla</name>
    <name type="common">Root-knot nematode worm</name>
    <dbReference type="NCBI Taxonomy" id="6305"/>
    <lineage>
        <taxon>Eukaryota</taxon>
        <taxon>Metazoa</taxon>
        <taxon>Ecdysozoa</taxon>
        <taxon>Nematoda</taxon>
        <taxon>Chromadorea</taxon>
        <taxon>Rhabditida</taxon>
        <taxon>Tylenchina</taxon>
        <taxon>Tylenchomorpha</taxon>
        <taxon>Tylenchoidea</taxon>
        <taxon>Meloidogynidae</taxon>
        <taxon>Meloidogyninae</taxon>
        <taxon>Meloidogyne</taxon>
    </lineage>
</organism>
<proteinExistence type="predicted"/>
<sequence>MNASIITNSMASMYLPPECPLNSLSCMKAVDFSRQSIIYACMSTNCTNTPLVSLFNNIAILCD</sequence>
<keyword evidence="1" id="KW-1185">Reference proteome</keyword>
<reference evidence="2" key="1">
    <citation type="submission" date="2016-11" db="UniProtKB">
        <authorList>
            <consortium name="WormBaseParasite"/>
        </authorList>
    </citation>
    <scope>IDENTIFICATION</scope>
</reference>
<evidence type="ECO:0000313" key="2">
    <source>
        <dbReference type="WBParaSite" id="MhA1_Contig840.frz3.gene8"/>
    </source>
</evidence>
<dbReference type="WBParaSite" id="MhA1_Contig840.frz3.gene8">
    <property type="protein sequence ID" value="MhA1_Contig840.frz3.gene8"/>
    <property type="gene ID" value="MhA1_Contig840.frz3.gene8"/>
</dbReference>
<evidence type="ECO:0000313" key="1">
    <source>
        <dbReference type="Proteomes" id="UP000095281"/>
    </source>
</evidence>
<accession>A0A1I8BZT6</accession>
<name>A0A1I8BZT6_MELHA</name>